<organism evidence="3 4">
    <name type="scientific">Novosphingobium aquae</name>
    <dbReference type="NCBI Taxonomy" id="3133435"/>
    <lineage>
        <taxon>Bacteria</taxon>
        <taxon>Pseudomonadati</taxon>
        <taxon>Pseudomonadota</taxon>
        <taxon>Alphaproteobacteria</taxon>
        <taxon>Sphingomonadales</taxon>
        <taxon>Sphingomonadaceae</taxon>
        <taxon>Novosphingobium</taxon>
    </lineage>
</organism>
<feature type="transmembrane region" description="Helical" evidence="2">
    <location>
        <begin position="12"/>
        <end position="30"/>
    </location>
</feature>
<evidence type="ECO:0000256" key="1">
    <source>
        <dbReference type="SAM" id="MobiDB-lite"/>
    </source>
</evidence>
<dbReference type="Proteomes" id="UP001379235">
    <property type="component" value="Unassembled WGS sequence"/>
</dbReference>
<proteinExistence type="predicted"/>
<reference evidence="3 4" key="1">
    <citation type="submission" date="2024-03" db="EMBL/GenBank/DDBJ databases">
        <authorList>
            <person name="Jo J.-H."/>
        </authorList>
    </citation>
    <scope>NUCLEOTIDE SEQUENCE [LARGE SCALE GENOMIC DNA]</scope>
    <source>
        <strain evidence="3 4">AS3R-12</strain>
    </source>
</reference>
<comment type="caution">
    <text evidence="3">The sequence shown here is derived from an EMBL/GenBank/DDBJ whole genome shotgun (WGS) entry which is preliminary data.</text>
</comment>
<keyword evidence="2" id="KW-0472">Membrane</keyword>
<sequence>MAATRIRAEDVVGIGIAVAAHVALFAWLIFARAPEPPPLPPKVTVTLQGPVAAEAGSPSREEATAAQAPTLSEEPAPPVEAAPAPPQPQQSAVRPEPPRPAPKALPTPPRPQPIPRAAAPAPQPRAQPRPVTPPAKASPPQQRQSRVGSDFLPARPSRVGKDFLPPASQRTGGASRIGKDFLPGAAAGNGKAATPPGPSITPQVRSSLASEVARQLKPRWQAPSGLDVDLLATTVEWDLNRDGSLSGAPRVTGQTGVNAANRSQADRHKEQALRAVRLAAPFRLPLQFYAGWQRLRFTFDRKLSQ</sequence>
<dbReference type="Gene3D" id="3.30.1150.10">
    <property type="match status" value="1"/>
</dbReference>
<evidence type="ECO:0000313" key="4">
    <source>
        <dbReference type="Proteomes" id="UP001379235"/>
    </source>
</evidence>
<feature type="region of interest" description="Disordered" evidence="1">
    <location>
        <begin position="50"/>
        <end position="204"/>
    </location>
</feature>
<feature type="compositionally biased region" description="Pro residues" evidence="1">
    <location>
        <begin position="75"/>
        <end position="88"/>
    </location>
</feature>
<feature type="compositionally biased region" description="Polar residues" evidence="1">
    <location>
        <begin position="252"/>
        <end position="263"/>
    </location>
</feature>
<accession>A0ABU8S9F5</accession>
<keyword evidence="2" id="KW-1133">Transmembrane helix</keyword>
<feature type="compositionally biased region" description="Pro residues" evidence="1">
    <location>
        <begin position="98"/>
        <end position="114"/>
    </location>
</feature>
<evidence type="ECO:0000313" key="3">
    <source>
        <dbReference type="EMBL" id="MEJ6010590.1"/>
    </source>
</evidence>
<evidence type="ECO:0008006" key="5">
    <source>
        <dbReference type="Google" id="ProtNLM"/>
    </source>
</evidence>
<dbReference type="PRINTS" id="PR01217">
    <property type="entry name" value="PRICHEXTENSN"/>
</dbReference>
<protein>
    <recommendedName>
        <fullName evidence="5">Energy transducer TonB</fullName>
    </recommendedName>
</protein>
<gene>
    <name evidence="3" type="ORF">WG900_11755</name>
</gene>
<name>A0ABU8S9F5_9SPHN</name>
<keyword evidence="2" id="KW-0812">Transmembrane</keyword>
<evidence type="ECO:0000256" key="2">
    <source>
        <dbReference type="SAM" id="Phobius"/>
    </source>
</evidence>
<feature type="compositionally biased region" description="Pro residues" evidence="1">
    <location>
        <begin position="121"/>
        <end position="137"/>
    </location>
</feature>
<dbReference type="EMBL" id="JBBHJY010000005">
    <property type="protein sequence ID" value="MEJ6010590.1"/>
    <property type="molecule type" value="Genomic_DNA"/>
</dbReference>
<feature type="region of interest" description="Disordered" evidence="1">
    <location>
        <begin position="243"/>
        <end position="268"/>
    </location>
</feature>
<dbReference type="RefSeq" id="WP_339967321.1">
    <property type="nucleotide sequence ID" value="NZ_JBBHJY010000005.1"/>
</dbReference>
<keyword evidence="4" id="KW-1185">Reference proteome</keyword>